<feature type="domain" description="Cytochrome c" evidence="8">
    <location>
        <begin position="70"/>
        <end position="173"/>
    </location>
</feature>
<keyword evidence="1" id="KW-0813">Transport</keyword>
<evidence type="ECO:0000256" key="5">
    <source>
        <dbReference type="ARBA" id="ARBA00023004"/>
    </source>
</evidence>
<protein>
    <submittedName>
        <fullName evidence="9">Cytochrome c</fullName>
    </submittedName>
</protein>
<dbReference type="SUPFAM" id="SSF46626">
    <property type="entry name" value="Cytochrome c"/>
    <property type="match status" value="1"/>
</dbReference>
<evidence type="ECO:0000256" key="7">
    <source>
        <dbReference type="SAM" id="MobiDB-lite"/>
    </source>
</evidence>
<dbReference type="AlphaFoldDB" id="A0A7W9A4P6"/>
<feature type="compositionally biased region" description="Low complexity" evidence="7">
    <location>
        <begin position="221"/>
        <end position="230"/>
    </location>
</feature>
<dbReference type="OrthoDB" id="9805828at2"/>
<evidence type="ECO:0000313" key="9">
    <source>
        <dbReference type="EMBL" id="MBB5661278.1"/>
    </source>
</evidence>
<reference evidence="9 10" key="1">
    <citation type="submission" date="2020-08" db="EMBL/GenBank/DDBJ databases">
        <title>Genomic Encyclopedia of Type Strains, Phase IV (KMG-IV): sequencing the most valuable type-strain genomes for metagenomic binning, comparative biology and taxonomic classification.</title>
        <authorList>
            <person name="Goeker M."/>
        </authorList>
    </citation>
    <scope>NUCLEOTIDE SEQUENCE [LARGE SCALE GENOMIC DNA]</scope>
    <source>
        <strain evidence="9 10">DSM 24448</strain>
    </source>
</reference>
<dbReference type="PANTHER" id="PTHR11961">
    <property type="entry name" value="CYTOCHROME C"/>
    <property type="match status" value="1"/>
</dbReference>
<dbReference type="Proteomes" id="UP000548978">
    <property type="component" value="Unassembled WGS sequence"/>
</dbReference>
<keyword evidence="10" id="KW-1185">Reference proteome</keyword>
<proteinExistence type="predicted"/>
<keyword evidence="3 6" id="KW-0479">Metal-binding</keyword>
<comment type="caution">
    <text evidence="9">The sequence shown here is derived from an EMBL/GenBank/DDBJ whole genome shotgun (WGS) entry which is preliminary data.</text>
</comment>
<evidence type="ECO:0000256" key="1">
    <source>
        <dbReference type="ARBA" id="ARBA00022448"/>
    </source>
</evidence>
<evidence type="ECO:0000313" key="10">
    <source>
        <dbReference type="Proteomes" id="UP000548978"/>
    </source>
</evidence>
<keyword evidence="5 6" id="KW-0408">Iron</keyword>
<keyword evidence="4" id="KW-0249">Electron transport</keyword>
<evidence type="ECO:0000256" key="4">
    <source>
        <dbReference type="ARBA" id="ARBA00022982"/>
    </source>
</evidence>
<dbReference type="Pfam" id="PF00034">
    <property type="entry name" value="Cytochrom_C"/>
    <property type="match status" value="1"/>
</dbReference>
<name>A0A7W9A4P6_9CAUL</name>
<evidence type="ECO:0000256" key="2">
    <source>
        <dbReference type="ARBA" id="ARBA00022617"/>
    </source>
</evidence>
<evidence type="ECO:0000259" key="8">
    <source>
        <dbReference type="PROSITE" id="PS51007"/>
    </source>
</evidence>
<dbReference type="PROSITE" id="PS51007">
    <property type="entry name" value="CYTC"/>
    <property type="match status" value="1"/>
</dbReference>
<evidence type="ECO:0000256" key="3">
    <source>
        <dbReference type="ARBA" id="ARBA00022723"/>
    </source>
</evidence>
<dbReference type="PRINTS" id="PR00604">
    <property type="entry name" value="CYTCHRMECIAB"/>
</dbReference>
<evidence type="ECO:0000256" key="6">
    <source>
        <dbReference type="PROSITE-ProRule" id="PRU00433"/>
    </source>
</evidence>
<dbReference type="Gene3D" id="1.10.760.10">
    <property type="entry name" value="Cytochrome c-like domain"/>
    <property type="match status" value="1"/>
</dbReference>
<gene>
    <name evidence="9" type="ORF">FHS65_002038</name>
</gene>
<dbReference type="RefSeq" id="WP_123288515.1">
    <property type="nucleotide sequence ID" value="NZ_JACIJB010000009.1"/>
</dbReference>
<organism evidence="9 10">
    <name type="scientific">Brevundimonas halotolerans</name>
    <dbReference type="NCBI Taxonomy" id="69670"/>
    <lineage>
        <taxon>Bacteria</taxon>
        <taxon>Pseudomonadati</taxon>
        <taxon>Pseudomonadota</taxon>
        <taxon>Alphaproteobacteria</taxon>
        <taxon>Caulobacterales</taxon>
        <taxon>Caulobacteraceae</taxon>
        <taxon>Brevundimonas</taxon>
    </lineage>
</organism>
<dbReference type="GO" id="GO:0009055">
    <property type="term" value="F:electron transfer activity"/>
    <property type="evidence" value="ECO:0007669"/>
    <property type="project" value="InterPro"/>
</dbReference>
<keyword evidence="2 6" id="KW-0349">Heme</keyword>
<dbReference type="EMBL" id="JACIJB010000009">
    <property type="protein sequence ID" value="MBB5661278.1"/>
    <property type="molecule type" value="Genomic_DNA"/>
</dbReference>
<feature type="region of interest" description="Disordered" evidence="7">
    <location>
        <begin position="186"/>
        <end position="230"/>
    </location>
</feature>
<sequence length="230" mass="23193">MSGNLEWNKIFGAGLATVFTILVVQQASGFVYATKAPEKMGYAVEIPEEGAGGGAEAVLPPDWGTLIPVADLAAGEAAFARCQACHTVNAGGANGIGPNLYGVVGRAVAGHAGFAYSDAMVAHQAEDPTWSLDALDQFITAPARYVSGTNMSFAGLRDTETRVNLIAWLMTQGSIGYAVPAPDPARQPGLAIEGEAGEGVTAAPIDGAAGQPNIESPAAPPASDSAPVGG</sequence>
<dbReference type="InterPro" id="IPR002327">
    <property type="entry name" value="Cyt_c_1A/1B"/>
</dbReference>
<accession>A0A7W9A4P6</accession>
<dbReference type="GO" id="GO:0046872">
    <property type="term" value="F:metal ion binding"/>
    <property type="evidence" value="ECO:0007669"/>
    <property type="project" value="UniProtKB-KW"/>
</dbReference>
<dbReference type="GO" id="GO:0020037">
    <property type="term" value="F:heme binding"/>
    <property type="evidence" value="ECO:0007669"/>
    <property type="project" value="InterPro"/>
</dbReference>
<dbReference type="InterPro" id="IPR009056">
    <property type="entry name" value="Cyt_c-like_dom"/>
</dbReference>
<dbReference type="InterPro" id="IPR036909">
    <property type="entry name" value="Cyt_c-like_dom_sf"/>
</dbReference>